<reference evidence="2 3" key="1">
    <citation type="submission" date="2021-06" db="EMBL/GenBank/DDBJ databases">
        <authorList>
            <person name="Lee D.H."/>
        </authorList>
    </citation>
    <scope>NUCLEOTIDE SEQUENCE [LARGE SCALE GENOMIC DNA]</scope>
    <source>
        <strain evidence="2 3">MMS21-HV4-11</strain>
    </source>
</reference>
<proteinExistence type="predicted"/>
<keyword evidence="3" id="KW-1185">Reference proteome</keyword>
<dbReference type="Proteomes" id="UP000727907">
    <property type="component" value="Unassembled WGS sequence"/>
</dbReference>
<evidence type="ECO:0000313" key="2">
    <source>
        <dbReference type="EMBL" id="MBU8875477.1"/>
    </source>
</evidence>
<feature type="region of interest" description="Disordered" evidence="1">
    <location>
        <begin position="1"/>
        <end position="29"/>
    </location>
</feature>
<protein>
    <submittedName>
        <fullName evidence="2">Uncharacterized protein</fullName>
    </submittedName>
</protein>
<evidence type="ECO:0000256" key="1">
    <source>
        <dbReference type="SAM" id="MobiDB-lite"/>
    </source>
</evidence>
<name>A0ABS6IP24_9HYPH</name>
<evidence type="ECO:0000313" key="3">
    <source>
        <dbReference type="Proteomes" id="UP000727907"/>
    </source>
</evidence>
<gene>
    <name evidence="2" type="ORF">KQ910_17005</name>
</gene>
<dbReference type="EMBL" id="JAHOPB010000001">
    <property type="protein sequence ID" value="MBU8875477.1"/>
    <property type="molecule type" value="Genomic_DNA"/>
</dbReference>
<dbReference type="RefSeq" id="WP_216962773.1">
    <property type="nucleotide sequence ID" value="NZ_JAHOPB010000001.1"/>
</dbReference>
<organism evidence="2 3">
    <name type="scientific">Reyranella humidisoli</name>
    <dbReference type="NCBI Taxonomy" id="2849149"/>
    <lineage>
        <taxon>Bacteria</taxon>
        <taxon>Pseudomonadati</taxon>
        <taxon>Pseudomonadota</taxon>
        <taxon>Alphaproteobacteria</taxon>
        <taxon>Hyphomicrobiales</taxon>
        <taxon>Reyranellaceae</taxon>
        <taxon>Reyranella</taxon>
    </lineage>
</organism>
<accession>A0ABS6IP24</accession>
<sequence length="61" mass="6664">MHMSTDNTPRDAAATELQAGPNHETPCGILLNSQADRASDDWILAWGGPMKRGVPIHPLWD</sequence>
<comment type="caution">
    <text evidence="2">The sequence shown here is derived from an EMBL/GenBank/DDBJ whole genome shotgun (WGS) entry which is preliminary data.</text>
</comment>